<reference evidence="2" key="1">
    <citation type="journal article" date="2014" name="Int. J. Syst. Evol. Microbiol.">
        <title>Complete genome sequence of Corynebacterium casei LMG S-19264T (=DSM 44701T), isolated from a smear-ripened cheese.</title>
        <authorList>
            <consortium name="US DOE Joint Genome Institute (JGI-PGF)"/>
            <person name="Walter F."/>
            <person name="Albersmeier A."/>
            <person name="Kalinowski J."/>
            <person name="Ruckert C."/>
        </authorList>
    </citation>
    <scope>NUCLEOTIDE SEQUENCE</scope>
    <source>
        <strain evidence="2">JCM 5016</strain>
    </source>
</reference>
<name>A0A918RJG1_9ACTN</name>
<gene>
    <name evidence="2" type="ORF">GCM10010389_45810</name>
</gene>
<proteinExistence type="predicted"/>
<organism evidence="2 3">
    <name type="scientific">Streptomyces echinoruber</name>
    <dbReference type="NCBI Taxonomy" id="68898"/>
    <lineage>
        <taxon>Bacteria</taxon>
        <taxon>Bacillati</taxon>
        <taxon>Actinomycetota</taxon>
        <taxon>Actinomycetes</taxon>
        <taxon>Kitasatosporales</taxon>
        <taxon>Streptomycetaceae</taxon>
        <taxon>Streptomyces</taxon>
    </lineage>
</organism>
<dbReference type="EMBL" id="BMWH01000020">
    <property type="protein sequence ID" value="GHA01304.1"/>
    <property type="molecule type" value="Genomic_DNA"/>
</dbReference>
<sequence length="190" mass="21361">MTAPIRRPQRKLTQADLEAVWDTKLLNLHGALILGLVDPVPNPSPMSEAEGAWVREHVWPEFLREVDRRYPFGFWRWSACERGTCWNCLSGRCDWCVHRQQGGPHVDDTTDWVHNQHGRAVARLIPRPGGEPCVWWCRCPCPKAGPFPTPPAPAGQEAAQEPPQPRAAPPAARRAPQTHPTLFDPEAIPQ</sequence>
<dbReference type="RefSeq" id="WP_190059348.1">
    <property type="nucleotide sequence ID" value="NZ_BMWH01000020.1"/>
</dbReference>
<evidence type="ECO:0000313" key="2">
    <source>
        <dbReference type="EMBL" id="GHA01304.1"/>
    </source>
</evidence>
<comment type="caution">
    <text evidence="2">The sequence shown here is derived from an EMBL/GenBank/DDBJ whole genome shotgun (WGS) entry which is preliminary data.</text>
</comment>
<dbReference type="Pfam" id="PF19761">
    <property type="entry name" value="DUF6248"/>
    <property type="match status" value="1"/>
</dbReference>
<feature type="region of interest" description="Disordered" evidence="1">
    <location>
        <begin position="148"/>
        <end position="190"/>
    </location>
</feature>
<dbReference type="Proteomes" id="UP000623010">
    <property type="component" value="Unassembled WGS sequence"/>
</dbReference>
<reference evidence="2" key="2">
    <citation type="submission" date="2020-09" db="EMBL/GenBank/DDBJ databases">
        <authorList>
            <person name="Sun Q."/>
            <person name="Ohkuma M."/>
        </authorList>
    </citation>
    <scope>NUCLEOTIDE SEQUENCE</scope>
    <source>
        <strain evidence="2">JCM 5016</strain>
    </source>
</reference>
<evidence type="ECO:0000256" key="1">
    <source>
        <dbReference type="SAM" id="MobiDB-lite"/>
    </source>
</evidence>
<accession>A0A918RJG1</accession>
<protein>
    <submittedName>
        <fullName evidence="2">Uncharacterized protein</fullName>
    </submittedName>
</protein>
<keyword evidence="3" id="KW-1185">Reference proteome</keyword>
<evidence type="ECO:0000313" key="3">
    <source>
        <dbReference type="Proteomes" id="UP000623010"/>
    </source>
</evidence>
<dbReference type="AlphaFoldDB" id="A0A918RJG1"/>
<dbReference type="InterPro" id="IPR046215">
    <property type="entry name" value="DUF6248"/>
</dbReference>